<evidence type="ECO:0000259" key="4">
    <source>
        <dbReference type="Pfam" id="PF07687"/>
    </source>
</evidence>
<accession>A0A8J7CNS2</accession>
<dbReference type="GO" id="GO:0016787">
    <property type="term" value="F:hydrolase activity"/>
    <property type="evidence" value="ECO:0007669"/>
    <property type="project" value="UniProtKB-KW"/>
</dbReference>
<dbReference type="AlphaFoldDB" id="A0A8J7CNS2"/>
<dbReference type="PIRSF" id="PIRSF037238">
    <property type="entry name" value="Carboxypeptidase_G2"/>
    <property type="match status" value="1"/>
</dbReference>
<dbReference type="EMBL" id="JACXWA010000113">
    <property type="protein sequence ID" value="MBD3871068.1"/>
    <property type="molecule type" value="Genomic_DNA"/>
</dbReference>
<dbReference type="Pfam" id="PF07687">
    <property type="entry name" value="M20_dimer"/>
    <property type="match status" value="1"/>
</dbReference>
<dbReference type="InterPro" id="IPR050072">
    <property type="entry name" value="Peptidase_M20A"/>
</dbReference>
<organism evidence="5 6">
    <name type="scientific">Candidatus Sulfomarinibacter kjeldsenii</name>
    <dbReference type="NCBI Taxonomy" id="2885994"/>
    <lineage>
        <taxon>Bacteria</taxon>
        <taxon>Pseudomonadati</taxon>
        <taxon>Acidobacteriota</taxon>
        <taxon>Thermoanaerobaculia</taxon>
        <taxon>Thermoanaerobaculales</taxon>
        <taxon>Candidatus Sulfomarinibacteraceae</taxon>
        <taxon>Candidatus Sulfomarinibacter</taxon>
    </lineage>
</organism>
<dbReference type="InterPro" id="IPR017150">
    <property type="entry name" value="Pept_M20_glutamate_carboxypep"/>
</dbReference>
<dbReference type="Gene3D" id="3.30.70.360">
    <property type="match status" value="1"/>
</dbReference>
<keyword evidence="2" id="KW-0378">Hydrolase</keyword>
<evidence type="ECO:0000256" key="2">
    <source>
        <dbReference type="ARBA" id="ARBA00022801"/>
    </source>
</evidence>
<dbReference type="PANTHER" id="PTHR43808">
    <property type="entry name" value="ACETYLORNITHINE DEACETYLASE"/>
    <property type="match status" value="1"/>
</dbReference>
<dbReference type="InterPro" id="IPR036264">
    <property type="entry name" value="Bact_exopeptidase_dim_dom"/>
</dbReference>
<dbReference type="Gene3D" id="3.40.630.10">
    <property type="entry name" value="Zn peptidases"/>
    <property type="match status" value="1"/>
</dbReference>
<evidence type="ECO:0000256" key="3">
    <source>
        <dbReference type="PIRSR" id="PIRSR037238-1"/>
    </source>
</evidence>
<dbReference type="CDD" id="cd03885">
    <property type="entry name" value="M20_CPDG2"/>
    <property type="match status" value="1"/>
</dbReference>
<evidence type="ECO:0000313" key="5">
    <source>
        <dbReference type="EMBL" id="MBD3871068.1"/>
    </source>
</evidence>
<reference evidence="5 6" key="1">
    <citation type="submission" date="2020-08" db="EMBL/GenBank/DDBJ databases">
        <title>Acidobacteriota in marine sediments use diverse sulfur dissimilation pathways.</title>
        <authorList>
            <person name="Wasmund K."/>
        </authorList>
    </citation>
    <scope>NUCLEOTIDE SEQUENCE [LARGE SCALE GENOMIC DNA]</scope>
    <source>
        <strain evidence="5">MAG AM3-A</strain>
    </source>
</reference>
<feature type="domain" description="Peptidase M20 dimerisation" evidence="4">
    <location>
        <begin position="175"/>
        <end position="267"/>
    </location>
</feature>
<protein>
    <submittedName>
        <fullName evidence="5">M20 family metallopeptidase</fullName>
    </submittedName>
</protein>
<dbReference type="GO" id="GO:0046872">
    <property type="term" value="F:metal ion binding"/>
    <property type="evidence" value="ECO:0007669"/>
    <property type="project" value="UniProtKB-KW"/>
</dbReference>
<comment type="caution">
    <text evidence="5">The sequence shown here is derived from an EMBL/GenBank/DDBJ whole genome shotgun (WGS) entry which is preliminary data.</text>
</comment>
<dbReference type="Proteomes" id="UP000598633">
    <property type="component" value="Unassembled WGS sequence"/>
</dbReference>
<dbReference type="SUPFAM" id="SSF55031">
    <property type="entry name" value="Bacterial exopeptidase dimerisation domain"/>
    <property type="match status" value="1"/>
</dbReference>
<keyword evidence="1" id="KW-0479">Metal-binding</keyword>
<proteinExistence type="predicted"/>
<name>A0A8J7CNS2_9BACT</name>
<evidence type="ECO:0000313" key="6">
    <source>
        <dbReference type="Proteomes" id="UP000598633"/>
    </source>
</evidence>
<dbReference type="Pfam" id="PF01546">
    <property type="entry name" value="Peptidase_M20"/>
    <property type="match status" value="1"/>
</dbReference>
<feature type="active site" description="Proton acceptor" evidence="3">
    <location>
        <position position="140"/>
    </location>
</feature>
<sequence length="386" mass="42258">MSSLDFFTDRLQDYLDELRAFTAIETPTGDLANLERAAVFLTERLAPLGNPERCDLEDHGPLLRLRRKGVASKVLLLAHYDTVWPVGSWQNLWNVSNGRAHAPGIFDMKGGLLFILWMLRYFDANRLDHPEIEILLNPDEELGSPGSRSYIEEAARRANFVLVLEPCNLDGSLKVERKGSGEYVVTIRGRSSHQGAEPEKGVNAVVEASHQILRMLELEDATAGTTVGPNVVTGGQTSNTVPDLAEIRVDVRAWKQSEAERLDGAIRRLQPVIAGAEINVLGGWNRPPMETSPIATELFERARALGTDLGFDLNPIRWGGSSDANLAAAVGTATIDGFGPSGEGAHRIDESIVIEDVPRRLALLSELVLSLAVPPEDWLTEEALAY</sequence>
<dbReference type="InterPro" id="IPR011650">
    <property type="entry name" value="Peptidase_M20_dimer"/>
</dbReference>
<evidence type="ECO:0000256" key="1">
    <source>
        <dbReference type="ARBA" id="ARBA00022723"/>
    </source>
</evidence>
<feature type="active site" evidence="3">
    <location>
        <position position="81"/>
    </location>
</feature>
<dbReference type="InterPro" id="IPR002933">
    <property type="entry name" value="Peptidase_M20"/>
</dbReference>
<dbReference type="PANTHER" id="PTHR43808:SF9">
    <property type="entry name" value="BLL0789 PROTEIN"/>
    <property type="match status" value="1"/>
</dbReference>
<dbReference type="SUPFAM" id="SSF53187">
    <property type="entry name" value="Zn-dependent exopeptidases"/>
    <property type="match status" value="1"/>
</dbReference>
<gene>
    <name evidence="5" type="ORF">IFJ97_06905</name>
</gene>